<reference evidence="1" key="1">
    <citation type="submission" date="2023-03" db="EMBL/GenBank/DDBJ databases">
        <title>Massive genome expansion in bonnet fungi (Mycena s.s.) driven by repeated elements and novel gene families across ecological guilds.</title>
        <authorList>
            <consortium name="Lawrence Berkeley National Laboratory"/>
            <person name="Harder C.B."/>
            <person name="Miyauchi S."/>
            <person name="Viragh M."/>
            <person name="Kuo A."/>
            <person name="Thoen E."/>
            <person name="Andreopoulos B."/>
            <person name="Lu D."/>
            <person name="Skrede I."/>
            <person name="Drula E."/>
            <person name="Henrissat B."/>
            <person name="Morin E."/>
            <person name="Kohler A."/>
            <person name="Barry K."/>
            <person name="LaButti K."/>
            <person name="Morin E."/>
            <person name="Salamov A."/>
            <person name="Lipzen A."/>
            <person name="Mereny Z."/>
            <person name="Hegedus B."/>
            <person name="Baldrian P."/>
            <person name="Stursova M."/>
            <person name="Weitz H."/>
            <person name="Taylor A."/>
            <person name="Grigoriev I.V."/>
            <person name="Nagy L.G."/>
            <person name="Martin F."/>
            <person name="Kauserud H."/>
        </authorList>
    </citation>
    <scope>NUCLEOTIDE SEQUENCE</scope>
    <source>
        <strain evidence="1">CBHHK188m</strain>
    </source>
</reference>
<dbReference type="Proteomes" id="UP001215280">
    <property type="component" value="Unassembled WGS sequence"/>
</dbReference>
<dbReference type="AlphaFoldDB" id="A0AAD7HFX9"/>
<evidence type="ECO:0000313" key="1">
    <source>
        <dbReference type="EMBL" id="KAJ7719559.1"/>
    </source>
</evidence>
<keyword evidence="2" id="KW-1185">Reference proteome</keyword>
<gene>
    <name evidence="1" type="ORF">DFH07DRAFT_784618</name>
</gene>
<name>A0AAD7HFX9_9AGAR</name>
<organism evidence="1 2">
    <name type="scientific">Mycena maculata</name>
    <dbReference type="NCBI Taxonomy" id="230809"/>
    <lineage>
        <taxon>Eukaryota</taxon>
        <taxon>Fungi</taxon>
        <taxon>Dikarya</taxon>
        <taxon>Basidiomycota</taxon>
        <taxon>Agaricomycotina</taxon>
        <taxon>Agaricomycetes</taxon>
        <taxon>Agaricomycetidae</taxon>
        <taxon>Agaricales</taxon>
        <taxon>Marasmiineae</taxon>
        <taxon>Mycenaceae</taxon>
        <taxon>Mycena</taxon>
    </lineage>
</organism>
<proteinExistence type="predicted"/>
<comment type="caution">
    <text evidence="1">The sequence shown here is derived from an EMBL/GenBank/DDBJ whole genome shotgun (WGS) entry which is preliminary data.</text>
</comment>
<evidence type="ECO:0000313" key="2">
    <source>
        <dbReference type="Proteomes" id="UP001215280"/>
    </source>
</evidence>
<sequence>MWWVGTRKYAEAATWFIAASLDDGEFIKNLTLRLNRQFGIEPTFGCGGRVYSPNYGIAVSMDGDIVPASEVFDYDHPDFRPAMAIFKVFPPPSPFAPGPHFEQAETHGGTKEVIDLTMDDDDEYEERQATNQITECCCQRSCSKSKNSFEIVLMVKYGCKN</sequence>
<dbReference type="EMBL" id="JARJLG010000290">
    <property type="protein sequence ID" value="KAJ7719559.1"/>
    <property type="molecule type" value="Genomic_DNA"/>
</dbReference>
<protein>
    <submittedName>
        <fullName evidence="1">Uncharacterized protein</fullName>
    </submittedName>
</protein>
<accession>A0AAD7HFX9</accession>